<reference evidence="1" key="1">
    <citation type="submission" date="2023-03" db="EMBL/GenBank/DDBJ databases">
        <title>Chitinimonas shenzhenensis gen. nov., sp. nov., a novel member of family Burkholderiaceae isolated from activated sludge collected in Shen Zhen, China.</title>
        <authorList>
            <person name="Wang X."/>
        </authorList>
    </citation>
    <scope>NUCLEOTIDE SEQUENCE</scope>
    <source>
        <strain evidence="1">DQS-5</strain>
    </source>
</reference>
<protein>
    <submittedName>
        <fullName evidence="1">Uncharacterized protein</fullName>
    </submittedName>
</protein>
<name>A0ABT7DYZ3_9NEIS</name>
<dbReference type="Proteomes" id="UP001172778">
    <property type="component" value="Unassembled WGS sequence"/>
</dbReference>
<gene>
    <name evidence="1" type="ORF">PZA18_14605</name>
</gene>
<organism evidence="1 2">
    <name type="scientific">Parachitinimonas caeni</name>
    <dbReference type="NCBI Taxonomy" id="3031301"/>
    <lineage>
        <taxon>Bacteria</taxon>
        <taxon>Pseudomonadati</taxon>
        <taxon>Pseudomonadota</taxon>
        <taxon>Betaproteobacteria</taxon>
        <taxon>Neisseriales</taxon>
        <taxon>Chitinibacteraceae</taxon>
        <taxon>Parachitinimonas</taxon>
    </lineage>
</organism>
<proteinExistence type="predicted"/>
<evidence type="ECO:0000313" key="1">
    <source>
        <dbReference type="EMBL" id="MDK2125285.1"/>
    </source>
</evidence>
<dbReference type="EMBL" id="JARRAF010000017">
    <property type="protein sequence ID" value="MDK2125285.1"/>
    <property type="molecule type" value="Genomic_DNA"/>
</dbReference>
<sequence>MSLPLERGLPQGRRLLLLPALFTSAALATYYCPDFIWPMVNAAFQTSQNVIDQGIQTMVKIISKQEERNFQEIMAALKVLTKQKNISSEKLAAVNKAGDEALATVMVETDRSRRIQKAYFDFHPKFGQGFEPCNTYAASRKLTAAADALSEEAAKAVGQLDAGPGKYFNPIWTRNLSVTNNLRYCDKQLSSNGLCSDTTELLGEDSIGASVHFGSLLDGDKPNRQRAQQVFLNNMFGQPDPPPPTLPANSPPHSLHEMDAYLAIKLRKDALLAPAMQTMQEIRLAHSPREGDEPGLVKQMDQLAGVYFGGDKHQDWNKALARQTERGLMVELLKVKGFDLMVQGQQYRQWERMEAMLANLVASEIANSPLSARVEANRRASVDSQIRNRSGAP</sequence>
<dbReference type="RefSeq" id="WP_284101597.1">
    <property type="nucleotide sequence ID" value="NZ_JARRAF010000017.1"/>
</dbReference>
<evidence type="ECO:0000313" key="2">
    <source>
        <dbReference type="Proteomes" id="UP001172778"/>
    </source>
</evidence>
<accession>A0ABT7DYZ3</accession>
<keyword evidence="2" id="KW-1185">Reference proteome</keyword>
<comment type="caution">
    <text evidence="1">The sequence shown here is derived from an EMBL/GenBank/DDBJ whole genome shotgun (WGS) entry which is preliminary data.</text>
</comment>